<accession>A0ABW4NTG9</accession>
<feature type="signal peptide" evidence="2">
    <location>
        <begin position="1"/>
        <end position="20"/>
    </location>
</feature>
<dbReference type="PROSITE" id="PS51257">
    <property type="entry name" value="PROKAR_LIPOPROTEIN"/>
    <property type="match status" value="1"/>
</dbReference>
<sequence>MKKSLIKMSLAATLSALLIACGGGGGGGGGNSGNQAQPIQPAPQPAPEPPKKDNQAGNADNQPQNPPSKNDPKQPERDQLEAGQWKGQCYSATFCTKSNEASNMVTVYELTLKQNAIPGSSTPDRLEVKEQKINLVLGNNESNEYQFTLLGEENNYVGYYGYRNNIGTSQDVRQIEVLYAINSEFKSKEQKPSTLKAYYRKNRGFIYSPTASSNSSIKSYGDVDLVYYDGQLSGSIYRSYNSAGSKDKIFDIKTNNNTTTITPITPIDDLQGTIKANDKAVLNYEFANSVKNEENHQYLFGSAKGDSWSGILFGEKQQERPADKPKP</sequence>
<feature type="region of interest" description="Disordered" evidence="1">
    <location>
        <begin position="304"/>
        <end position="327"/>
    </location>
</feature>
<comment type="caution">
    <text evidence="3">The sequence shown here is derived from an EMBL/GenBank/DDBJ whole genome shotgun (WGS) entry which is preliminary data.</text>
</comment>
<organism evidence="3 4">
    <name type="scientific">Pasteurella oralis</name>
    <dbReference type="NCBI Taxonomy" id="1071947"/>
    <lineage>
        <taxon>Bacteria</taxon>
        <taxon>Pseudomonadati</taxon>
        <taxon>Pseudomonadota</taxon>
        <taxon>Gammaproteobacteria</taxon>
        <taxon>Pasteurellales</taxon>
        <taxon>Pasteurellaceae</taxon>
        <taxon>Pasteurella</taxon>
    </lineage>
</organism>
<name>A0ABW4NTG9_9PAST</name>
<feature type="compositionally biased region" description="Gly residues" evidence="1">
    <location>
        <begin position="23"/>
        <end position="32"/>
    </location>
</feature>
<evidence type="ECO:0000256" key="2">
    <source>
        <dbReference type="SAM" id="SignalP"/>
    </source>
</evidence>
<dbReference type="Proteomes" id="UP001597420">
    <property type="component" value="Unassembled WGS sequence"/>
</dbReference>
<reference evidence="4" key="1">
    <citation type="journal article" date="2019" name="Int. J. Syst. Evol. Microbiol.">
        <title>The Global Catalogue of Microorganisms (GCM) 10K type strain sequencing project: providing services to taxonomists for standard genome sequencing and annotation.</title>
        <authorList>
            <consortium name="The Broad Institute Genomics Platform"/>
            <consortium name="The Broad Institute Genome Sequencing Center for Infectious Disease"/>
            <person name="Wu L."/>
            <person name="Ma J."/>
        </authorList>
    </citation>
    <scope>NUCLEOTIDE SEQUENCE [LARGE SCALE GENOMIC DNA]</scope>
    <source>
        <strain evidence="4">CCM 7950</strain>
    </source>
</reference>
<proteinExistence type="predicted"/>
<dbReference type="EMBL" id="JBHUFP010000006">
    <property type="protein sequence ID" value="MFD1805929.1"/>
    <property type="molecule type" value="Genomic_DNA"/>
</dbReference>
<feature type="compositionally biased region" description="Basic and acidic residues" evidence="1">
    <location>
        <begin position="316"/>
        <end position="327"/>
    </location>
</feature>
<keyword evidence="2" id="KW-0732">Signal</keyword>
<feature type="region of interest" description="Disordered" evidence="1">
    <location>
        <begin position="23"/>
        <end position="83"/>
    </location>
</feature>
<feature type="chain" id="PRO_5046597552" description="Lipoprotein P" evidence="2">
    <location>
        <begin position="21"/>
        <end position="327"/>
    </location>
</feature>
<evidence type="ECO:0008006" key="5">
    <source>
        <dbReference type="Google" id="ProtNLM"/>
    </source>
</evidence>
<dbReference type="RefSeq" id="WP_379097399.1">
    <property type="nucleotide sequence ID" value="NZ_JBHUFP010000006.1"/>
</dbReference>
<protein>
    <recommendedName>
        <fullName evidence="5">Lipoprotein P</fullName>
    </recommendedName>
</protein>
<gene>
    <name evidence="3" type="ORF">ACFSAV_05995</name>
</gene>
<keyword evidence="4" id="KW-1185">Reference proteome</keyword>
<evidence type="ECO:0000313" key="4">
    <source>
        <dbReference type="Proteomes" id="UP001597420"/>
    </source>
</evidence>
<evidence type="ECO:0000256" key="1">
    <source>
        <dbReference type="SAM" id="MobiDB-lite"/>
    </source>
</evidence>
<evidence type="ECO:0000313" key="3">
    <source>
        <dbReference type="EMBL" id="MFD1805929.1"/>
    </source>
</evidence>
<feature type="compositionally biased region" description="Basic and acidic residues" evidence="1">
    <location>
        <begin position="70"/>
        <end position="80"/>
    </location>
</feature>